<dbReference type="SUPFAM" id="SSF109604">
    <property type="entry name" value="HD-domain/PDEase-like"/>
    <property type="match status" value="1"/>
</dbReference>
<evidence type="ECO:0000313" key="3">
    <source>
        <dbReference type="Proteomes" id="UP000593836"/>
    </source>
</evidence>
<dbReference type="PIRSF" id="PIRSF003180">
    <property type="entry name" value="DiGMPpdiest_YuxH"/>
    <property type="match status" value="1"/>
</dbReference>
<keyword evidence="3" id="KW-1185">Reference proteome</keyword>
<dbReference type="PANTHER" id="PTHR33525">
    <property type="match status" value="1"/>
</dbReference>
<name>A0A7S7RQ05_9BACT</name>
<sequence>MNVINISKQKIFDNKNRLYAYELVFKDSEDQRTGFSSNVKGTSQLIMSSITSIELDKLLGQRTLAFVNVDEETLLKGILDVLDKDRFVLNILENIELTEKVIAKIVQYKKRGFILSLEHFDSSAEMITKFSRLFNYIDIIKMDVELSEPENLQKVMKKFKGGRIKLLAQNIEIKEDYNTYLKMGFDFFQGYYLDKPEVVEIIGSKEPAQFIILQLIKIIKDNNTTEQLEFFIKKQPDLSFKLIQFFNNSKSLSVKVESLLQVITLMGRDKLLRWLMVYLYSEVSKNPASQTLLELAIKRAERMEVDASPRDKNKAYLAGMFTMLSAIFETDIKELMNHVKMDSDITSLVLEKKGIFAASLMRAEIAEKEYLKKIMIANFEKLDTTDLIYTLEYGGVEIDKSKL</sequence>
<dbReference type="AlphaFoldDB" id="A0A7S7RQ05"/>
<accession>A0A7S7RQ05</accession>
<reference evidence="2 3" key="1">
    <citation type="submission" date="2020-05" db="EMBL/GenBank/DDBJ databases">
        <title>Sulfurimonas marisnigri, sp. nov., and Sulfurimonas baltica, sp. nov., manganese oxide reducing chemolithoautotrophs of the class Epsilonproteobacteria isolated from the pelagic redoxclines of the Black and Baltic Seas and emended description of the genus Sulfurimonas.</title>
        <authorList>
            <person name="Henkel J.V."/>
            <person name="Laudan C."/>
            <person name="Werner J."/>
            <person name="Neu T."/>
            <person name="Plewe S."/>
            <person name="Sproer C."/>
            <person name="Bunk B."/>
            <person name="Schulz-Vogt H.N."/>
        </authorList>
    </citation>
    <scope>NUCLEOTIDE SEQUENCE [LARGE SCALE GENOMIC DNA]</scope>
    <source>
        <strain evidence="2 3">SoZ1</strain>
    </source>
</reference>
<dbReference type="EMBL" id="CP054493">
    <property type="protein sequence ID" value="QOY54176.1"/>
    <property type="molecule type" value="Genomic_DNA"/>
</dbReference>
<dbReference type="PANTHER" id="PTHR33525:SF4">
    <property type="entry name" value="CYCLIC DI-GMP PHOSPHODIESTERASE CDGJ"/>
    <property type="match status" value="1"/>
</dbReference>
<feature type="domain" description="EAL" evidence="1">
    <location>
        <begin position="1"/>
        <end position="210"/>
    </location>
</feature>
<dbReference type="InterPro" id="IPR052340">
    <property type="entry name" value="RNase_Y/CdgJ"/>
</dbReference>
<evidence type="ECO:0000259" key="1">
    <source>
        <dbReference type="PROSITE" id="PS50883"/>
    </source>
</evidence>
<protein>
    <submittedName>
        <fullName evidence="2">EAL domain-containing protein</fullName>
    </submittedName>
</protein>
<dbReference type="InterPro" id="IPR035919">
    <property type="entry name" value="EAL_sf"/>
</dbReference>
<dbReference type="PROSITE" id="PS50883">
    <property type="entry name" value="EAL"/>
    <property type="match status" value="1"/>
</dbReference>
<dbReference type="InterPro" id="IPR001633">
    <property type="entry name" value="EAL_dom"/>
</dbReference>
<dbReference type="Gene3D" id="3.20.20.450">
    <property type="entry name" value="EAL domain"/>
    <property type="match status" value="1"/>
</dbReference>
<gene>
    <name evidence="2" type="ORF">HUE87_09835</name>
</gene>
<dbReference type="Pfam" id="PF00563">
    <property type="entry name" value="EAL"/>
    <property type="match status" value="1"/>
</dbReference>
<dbReference type="Gene3D" id="1.10.3210.10">
    <property type="entry name" value="Hypothetical protein af1432"/>
    <property type="match status" value="1"/>
</dbReference>
<dbReference type="RefSeq" id="WP_194366222.1">
    <property type="nucleotide sequence ID" value="NZ_CP054493.1"/>
</dbReference>
<dbReference type="Proteomes" id="UP000593836">
    <property type="component" value="Chromosome"/>
</dbReference>
<proteinExistence type="predicted"/>
<organism evidence="2 3">
    <name type="scientific">Candidatus Sulfurimonas marisnigri</name>
    <dbReference type="NCBI Taxonomy" id="2740405"/>
    <lineage>
        <taxon>Bacteria</taxon>
        <taxon>Pseudomonadati</taxon>
        <taxon>Campylobacterota</taxon>
        <taxon>Epsilonproteobacteria</taxon>
        <taxon>Campylobacterales</taxon>
        <taxon>Sulfurimonadaceae</taxon>
        <taxon>Sulfurimonas</taxon>
    </lineage>
</organism>
<dbReference type="InterPro" id="IPR014408">
    <property type="entry name" value="dGMP_Pdiesterase_EAL/HD-GYP"/>
</dbReference>
<dbReference type="SUPFAM" id="SSF141868">
    <property type="entry name" value="EAL domain-like"/>
    <property type="match status" value="1"/>
</dbReference>
<evidence type="ECO:0000313" key="2">
    <source>
        <dbReference type="EMBL" id="QOY54176.1"/>
    </source>
</evidence>
<dbReference type="KEGG" id="smas:HUE87_09835"/>